<sequence length="185" mass="21693">MSRVFKAYNYMSETHELLGPCDAYTDETHDILPFHTEKKPLDKKVGFAIVFNEQNQEWEYQEDHRGLVLFDTKSGQSVTLEKLGKVPEYLTPLAPKSEFDVWDGEKWVKDVDAENSAKRQRLEDIKQQKLYDATREIAPLQDAIDLDMATEEEKKRLIAWKKYRVLVNRIDTSTEDNIVWPEKPD</sequence>
<dbReference type="Pfam" id="PF02413">
    <property type="entry name" value="Caudo_TAP"/>
    <property type="match status" value="1"/>
</dbReference>
<dbReference type="EMBL" id="CP123759">
    <property type="protein sequence ID" value="WGO84544.1"/>
    <property type="molecule type" value="Genomic_DNA"/>
</dbReference>
<dbReference type="RefSeq" id="WP_280939512.1">
    <property type="nucleotide sequence ID" value="NZ_CP123759.1"/>
</dbReference>
<reference evidence="1 2" key="1">
    <citation type="submission" date="2023-04" db="EMBL/GenBank/DDBJ databases">
        <title>Genome dynamics across the evolutionary transition to endosymbiosis.</title>
        <authorList>
            <person name="Siozios S."/>
            <person name="Nadal-Jimenez P."/>
            <person name="Azagi T."/>
            <person name="Sprong H."/>
            <person name="Frost C.L."/>
            <person name="Parratt S.R."/>
            <person name="Taylor G."/>
            <person name="Brettell L."/>
            <person name="Lew K.C."/>
            <person name="Croft L."/>
            <person name="King K.C."/>
            <person name="Brockhurst M.A."/>
            <person name="Hypsa V."/>
            <person name="Novakova E."/>
            <person name="Darby A.C."/>
            <person name="Hurst G.D.D."/>
        </authorList>
    </citation>
    <scope>NUCLEOTIDE SEQUENCE [LARGE SCALE GENOMIC DNA]</scope>
    <source>
        <strain evidence="2">aApi_AU</strain>
    </source>
</reference>
<accession>A0ABY8P7U8</accession>
<dbReference type="PANTHER" id="PTHR34413">
    <property type="entry name" value="PROPHAGE TAIL FIBER ASSEMBLY PROTEIN HOMOLOG TFAE-RELATED-RELATED"/>
    <property type="match status" value="1"/>
</dbReference>
<evidence type="ECO:0000313" key="2">
    <source>
        <dbReference type="Proteomes" id="UP001231859"/>
    </source>
</evidence>
<dbReference type="Proteomes" id="UP001231859">
    <property type="component" value="Chromosome"/>
</dbReference>
<name>A0ABY8P7U8_9GAMM</name>
<proteinExistence type="predicted"/>
<dbReference type="PANTHER" id="PTHR34413:SF2">
    <property type="entry name" value="PROPHAGE TAIL FIBER ASSEMBLY PROTEIN HOMOLOG TFAE-RELATED"/>
    <property type="match status" value="1"/>
</dbReference>
<organism evidence="1 2">
    <name type="scientific">Arsenophonus apicola</name>
    <dbReference type="NCBI Taxonomy" id="2879119"/>
    <lineage>
        <taxon>Bacteria</taxon>
        <taxon>Pseudomonadati</taxon>
        <taxon>Pseudomonadota</taxon>
        <taxon>Gammaproteobacteria</taxon>
        <taxon>Enterobacterales</taxon>
        <taxon>Morganellaceae</taxon>
        <taxon>Arsenophonus</taxon>
    </lineage>
</organism>
<dbReference type="InterPro" id="IPR051220">
    <property type="entry name" value="TFA_Chaperone"/>
</dbReference>
<protein>
    <submittedName>
        <fullName evidence="1">Tail fiber assembly protein</fullName>
    </submittedName>
</protein>
<evidence type="ECO:0000313" key="1">
    <source>
        <dbReference type="EMBL" id="WGO84544.1"/>
    </source>
</evidence>
<dbReference type="InterPro" id="IPR003458">
    <property type="entry name" value="Phage_T4_Gp38_tail_assem"/>
</dbReference>
<gene>
    <name evidence="1" type="ORF">QG404_06610</name>
</gene>
<keyword evidence="2" id="KW-1185">Reference proteome</keyword>